<keyword evidence="3" id="KW-1003">Cell membrane</keyword>
<dbReference type="PANTHER" id="PTHR43227:SF11">
    <property type="entry name" value="BLL4140 PROTEIN"/>
    <property type="match status" value="1"/>
</dbReference>
<evidence type="ECO:0000259" key="9">
    <source>
        <dbReference type="PROSITE" id="PS50928"/>
    </source>
</evidence>
<keyword evidence="6 7" id="KW-0472">Membrane</keyword>
<protein>
    <submittedName>
        <fullName evidence="10">Sugar ABC transporter permease</fullName>
    </submittedName>
</protein>
<feature type="region of interest" description="Disordered" evidence="8">
    <location>
        <begin position="1"/>
        <end position="20"/>
    </location>
</feature>
<dbReference type="Pfam" id="PF00528">
    <property type="entry name" value="BPD_transp_1"/>
    <property type="match status" value="1"/>
</dbReference>
<feature type="compositionally biased region" description="Basic and acidic residues" evidence="8">
    <location>
        <begin position="1"/>
        <end position="14"/>
    </location>
</feature>
<sequence length="320" mass="35091">MTVHQADTETKDPPQRQQRSLRRRLKTLSTTDKVVLGLMVGIPTLIEACLIWLPSLASIGLSFGRWDGIGSPTNIKGAGVANYTYIFTNYPAFWPAVLHNLIWLIFLAVIATPLGVLLAVLLDRKIRFSRIYQSIFFLPVMLSLALIGIIWQLIYSGDNGLIDSLLGIAGKPQSIDFFGDKSINLWAALIAQTWRHAGYVMILYLAGLKGVDASLKEAAALDGATAWQTFTRIVFPVMKPINTVVIVITIIEALRAFDLVYIINAGTNGLELLSSLVVQNLQGEGQDLGVGSAIATVLLVVSLVPIVIYLSRTFRKDRVE</sequence>
<comment type="subcellular location">
    <subcellularLocation>
        <location evidence="1 7">Cell membrane</location>
        <topology evidence="1 7">Multi-pass membrane protein</topology>
    </subcellularLocation>
</comment>
<dbReference type="InterPro" id="IPR000515">
    <property type="entry name" value="MetI-like"/>
</dbReference>
<dbReference type="RefSeq" id="WP_286343850.1">
    <property type="nucleotide sequence ID" value="NZ_AP027732.1"/>
</dbReference>
<evidence type="ECO:0000256" key="4">
    <source>
        <dbReference type="ARBA" id="ARBA00022692"/>
    </source>
</evidence>
<dbReference type="InterPro" id="IPR035906">
    <property type="entry name" value="MetI-like_sf"/>
</dbReference>
<reference evidence="11" key="1">
    <citation type="journal article" date="2019" name="Int. J. Syst. Evol. Microbiol.">
        <title>The Global Catalogue of Microorganisms (GCM) 10K type strain sequencing project: providing services to taxonomists for standard genome sequencing and annotation.</title>
        <authorList>
            <consortium name="The Broad Institute Genomics Platform"/>
            <consortium name="The Broad Institute Genome Sequencing Center for Infectious Disease"/>
            <person name="Wu L."/>
            <person name="Ma J."/>
        </authorList>
    </citation>
    <scope>NUCLEOTIDE SEQUENCE [LARGE SCALE GENOMIC DNA]</scope>
    <source>
        <strain evidence="11">NBRC 108728</strain>
    </source>
</reference>
<dbReference type="PANTHER" id="PTHR43227">
    <property type="entry name" value="BLL4140 PROTEIN"/>
    <property type="match status" value="1"/>
</dbReference>
<keyword evidence="5 7" id="KW-1133">Transmembrane helix</keyword>
<gene>
    <name evidence="10" type="ORF">GCM10025867_32180</name>
</gene>
<keyword evidence="11" id="KW-1185">Reference proteome</keyword>
<accession>A0ABM8GR86</accession>
<evidence type="ECO:0000256" key="2">
    <source>
        <dbReference type="ARBA" id="ARBA00022448"/>
    </source>
</evidence>
<evidence type="ECO:0000313" key="11">
    <source>
        <dbReference type="Proteomes" id="UP001321486"/>
    </source>
</evidence>
<evidence type="ECO:0000256" key="7">
    <source>
        <dbReference type="RuleBase" id="RU363032"/>
    </source>
</evidence>
<evidence type="ECO:0000256" key="3">
    <source>
        <dbReference type="ARBA" id="ARBA00022475"/>
    </source>
</evidence>
<feature type="domain" description="ABC transmembrane type-1" evidence="9">
    <location>
        <begin position="97"/>
        <end position="309"/>
    </location>
</feature>
<evidence type="ECO:0000256" key="5">
    <source>
        <dbReference type="ARBA" id="ARBA00022989"/>
    </source>
</evidence>
<dbReference type="SUPFAM" id="SSF161098">
    <property type="entry name" value="MetI-like"/>
    <property type="match status" value="1"/>
</dbReference>
<keyword evidence="2 7" id="KW-0813">Transport</keyword>
<feature type="transmembrane region" description="Helical" evidence="7">
    <location>
        <begin position="34"/>
        <end position="53"/>
    </location>
</feature>
<keyword evidence="4 7" id="KW-0812">Transmembrane</keyword>
<feature type="transmembrane region" description="Helical" evidence="7">
    <location>
        <begin position="134"/>
        <end position="154"/>
    </location>
</feature>
<feature type="transmembrane region" description="Helical" evidence="7">
    <location>
        <begin position="185"/>
        <end position="206"/>
    </location>
</feature>
<evidence type="ECO:0000256" key="6">
    <source>
        <dbReference type="ARBA" id="ARBA00023136"/>
    </source>
</evidence>
<proteinExistence type="inferred from homology"/>
<dbReference type="EMBL" id="AP027732">
    <property type="protein sequence ID" value="BDZ50977.1"/>
    <property type="molecule type" value="Genomic_DNA"/>
</dbReference>
<dbReference type="Proteomes" id="UP001321486">
    <property type="component" value="Chromosome"/>
</dbReference>
<organism evidence="10 11">
    <name type="scientific">Frondihabitans sucicola</name>
    <dbReference type="NCBI Taxonomy" id="1268041"/>
    <lineage>
        <taxon>Bacteria</taxon>
        <taxon>Bacillati</taxon>
        <taxon>Actinomycetota</taxon>
        <taxon>Actinomycetes</taxon>
        <taxon>Micrococcales</taxon>
        <taxon>Microbacteriaceae</taxon>
        <taxon>Frondihabitans</taxon>
    </lineage>
</organism>
<dbReference type="InterPro" id="IPR050809">
    <property type="entry name" value="UgpAE/MalFG_permease"/>
</dbReference>
<comment type="similarity">
    <text evidence="7">Belongs to the binding-protein-dependent transport system permease family.</text>
</comment>
<dbReference type="CDD" id="cd06261">
    <property type="entry name" value="TM_PBP2"/>
    <property type="match status" value="1"/>
</dbReference>
<feature type="transmembrane region" description="Helical" evidence="7">
    <location>
        <begin position="288"/>
        <end position="310"/>
    </location>
</feature>
<dbReference type="Gene3D" id="1.10.3720.10">
    <property type="entry name" value="MetI-like"/>
    <property type="match status" value="1"/>
</dbReference>
<evidence type="ECO:0000256" key="8">
    <source>
        <dbReference type="SAM" id="MobiDB-lite"/>
    </source>
</evidence>
<feature type="transmembrane region" description="Helical" evidence="7">
    <location>
        <begin position="101"/>
        <end position="122"/>
    </location>
</feature>
<name>A0ABM8GR86_9MICO</name>
<evidence type="ECO:0000256" key="1">
    <source>
        <dbReference type="ARBA" id="ARBA00004651"/>
    </source>
</evidence>
<evidence type="ECO:0000313" key="10">
    <source>
        <dbReference type="EMBL" id="BDZ50977.1"/>
    </source>
</evidence>
<dbReference type="PROSITE" id="PS50928">
    <property type="entry name" value="ABC_TM1"/>
    <property type="match status" value="1"/>
</dbReference>